<keyword evidence="2" id="KW-0808">Transferase</keyword>
<gene>
    <name evidence="2" type="ORF">EV382_2189</name>
</gene>
<keyword evidence="2" id="KW-0489">Methyltransferase</keyword>
<keyword evidence="3" id="KW-1185">Reference proteome</keyword>
<dbReference type="InterPro" id="IPR029063">
    <property type="entry name" value="SAM-dependent_MTases_sf"/>
</dbReference>
<dbReference type="SUPFAM" id="SSF88697">
    <property type="entry name" value="PUA domain-like"/>
    <property type="match status" value="1"/>
</dbReference>
<dbReference type="InterPro" id="IPR007374">
    <property type="entry name" value="ASCH_domain"/>
</dbReference>
<name>A0A4Q7UHM5_9ACTN</name>
<protein>
    <submittedName>
        <fullName evidence="2">FkbM family methyltransferase</fullName>
    </submittedName>
</protein>
<dbReference type="InterPro" id="IPR015947">
    <property type="entry name" value="PUA-like_sf"/>
</dbReference>
<dbReference type="AlphaFoldDB" id="A0A4Q7UHM5"/>
<feature type="domain" description="ASCH" evidence="1">
    <location>
        <begin position="269"/>
        <end position="395"/>
    </location>
</feature>
<accession>A0A4Q7UHM5</accession>
<dbReference type="CDD" id="cd06553">
    <property type="entry name" value="ASCH_Ef3133_like"/>
    <property type="match status" value="1"/>
</dbReference>
<dbReference type="SUPFAM" id="SSF53335">
    <property type="entry name" value="S-adenosyl-L-methionine-dependent methyltransferases"/>
    <property type="match status" value="1"/>
</dbReference>
<dbReference type="EMBL" id="SHKK01000001">
    <property type="protein sequence ID" value="RZT78993.1"/>
    <property type="molecule type" value="Genomic_DNA"/>
</dbReference>
<dbReference type="SMART" id="SM01022">
    <property type="entry name" value="ASCH"/>
    <property type="match status" value="1"/>
</dbReference>
<dbReference type="PANTHER" id="PTHR39203">
    <property type="entry name" value="CYTOPLASMIC PROTEIN-RELATED"/>
    <property type="match status" value="1"/>
</dbReference>
<dbReference type="Pfam" id="PF05050">
    <property type="entry name" value="Methyltransf_21"/>
    <property type="match status" value="1"/>
</dbReference>
<dbReference type="NCBIfam" id="TIGR01444">
    <property type="entry name" value="fkbM_fam"/>
    <property type="match status" value="1"/>
</dbReference>
<dbReference type="InterPro" id="IPR009326">
    <property type="entry name" value="DUF984"/>
</dbReference>
<dbReference type="PANTHER" id="PTHR39203:SF1">
    <property type="entry name" value="CYTOPLASMIC PROTEIN"/>
    <property type="match status" value="1"/>
</dbReference>
<proteinExistence type="predicted"/>
<dbReference type="GO" id="GO:0008168">
    <property type="term" value="F:methyltransferase activity"/>
    <property type="evidence" value="ECO:0007669"/>
    <property type="project" value="UniProtKB-KW"/>
</dbReference>
<evidence type="ECO:0000313" key="2">
    <source>
        <dbReference type="EMBL" id="RZT78993.1"/>
    </source>
</evidence>
<dbReference type="Gene3D" id="3.10.400.10">
    <property type="entry name" value="Sulfate adenylyltransferase"/>
    <property type="match status" value="1"/>
</dbReference>
<comment type="caution">
    <text evidence="2">The sequence shown here is derived from an EMBL/GenBank/DDBJ whole genome shotgun (WGS) entry which is preliminary data.</text>
</comment>
<dbReference type="Gene3D" id="3.40.50.150">
    <property type="entry name" value="Vaccinia Virus protein VP39"/>
    <property type="match status" value="1"/>
</dbReference>
<sequence length="397" mass="43067">MTATTHTRIAALRTDPALSLLHRSLDVYYGDPERDARMDAFYSRFVSSGDLVFDIGSHVGDHIGSFRRLGARVVAVEPQPLCLRALRAIYAEDDQVTVVDAACGALPGRTRLHVNSANPTVSTASPDFVRAANGAGGWEGEVWDTEVEVPVVTVDALIETYGVPTFAKIDVEGFEDEVLAGLSRPLPALSFEFTTIARAVAYRCLDRLTALGFDGFDVALGDDKSMTFRRWMSATELATYLRDLPHAANSGDVYCVARDRLDDLPLAEFAFPGPLRDKLVGAILSGAKTSTTGLLVGYEHANEPLPEVGQLSAVVDSAGRRVAVIELTDVRVIRLADVDLSHALAEGEGDESVAQWRAGHETFWHSAEVRAELGDPDFTVDDDTLVVTERFRLVHVA</sequence>
<dbReference type="GO" id="GO:0032259">
    <property type="term" value="P:methylation"/>
    <property type="evidence" value="ECO:0007669"/>
    <property type="project" value="UniProtKB-KW"/>
</dbReference>
<dbReference type="InterPro" id="IPR006342">
    <property type="entry name" value="FkbM_mtfrase"/>
</dbReference>
<evidence type="ECO:0000313" key="3">
    <source>
        <dbReference type="Proteomes" id="UP000293781"/>
    </source>
</evidence>
<dbReference type="Proteomes" id="UP000293781">
    <property type="component" value="Unassembled WGS sequence"/>
</dbReference>
<dbReference type="Pfam" id="PF04266">
    <property type="entry name" value="ASCH"/>
    <property type="match status" value="1"/>
</dbReference>
<organism evidence="2 3">
    <name type="scientific">Micromonospora violae</name>
    <dbReference type="NCBI Taxonomy" id="1278207"/>
    <lineage>
        <taxon>Bacteria</taxon>
        <taxon>Bacillati</taxon>
        <taxon>Actinomycetota</taxon>
        <taxon>Actinomycetes</taxon>
        <taxon>Micromonosporales</taxon>
        <taxon>Micromonosporaceae</taxon>
        <taxon>Micromonospora</taxon>
    </lineage>
</organism>
<evidence type="ECO:0000259" key="1">
    <source>
        <dbReference type="SMART" id="SM01022"/>
    </source>
</evidence>
<reference evidence="2 3" key="1">
    <citation type="submission" date="2019-02" db="EMBL/GenBank/DDBJ databases">
        <title>Sequencing the genomes of 1000 actinobacteria strains.</title>
        <authorList>
            <person name="Klenk H.-P."/>
        </authorList>
    </citation>
    <scope>NUCLEOTIDE SEQUENCE [LARGE SCALE GENOMIC DNA]</scope>
    <source>
        <strain evidence="2 3">DSM 45888</strain>
    </source>
</reference>